<dbReference type="Proteomes" id="UP000054279">
    <property type="component" value="Unassembled WGS sequence"/>
</dbReference>
<dbReference type="AlphaFoldDB" id="A0A0C9UZF2"/>
<reference evidence="2 3" key="1">
    <citation type="submission" date="2014-06" db="EMBL/GenBank/DDBJ databases">
        <title>Evolutionary Origins and Diversification of the Mycorrhizal Mutualists.</title>
        <authorList>
            <consortium name="DOE Joint Genome Institute"/>
            <consortium name="Mycorrhizal Genomics Consortium"/>
            <person name="Kohler A."/>
            <person name="Kuo A."/>
            <person name="Nagy L.G."/>
            <person name="Floudas D."/>
            <person name="Copeland A."/>
            <person name="Barry K.W."/>
            <person name="Cichocki N."/>
            <person name="Veneault-Fourrey C."/>
            <person name="LaButti K."/>
            <person name="Lindquist E.A."/>
            <person name="Lipzen A."/>
            <person name="Lundell T."/>
            <person name="Morin E."/>
            <person name="Murat C."/>
            <person name="Riley R."/>
            <person name="Ohm R."/>
            <person name="Sun H."/>
            <person name="Tunlid A."/>
            <person name="Henrissat B."/>
            <person name="Grigoriev I.V."/>
            <person name="Hibbett D.S."/>
            <person name="Martin F."/>
        </authorList>
    </citation>
    <scope>NUCLEOTIDE SEQUENCE [LARGE SCALE GENOMIC DNA]</scope>
    <source>
        <strain evidence="2 3">SS14</strain>
    </source>
</reference>
<evidence type="ECO:0000313" key="3">
    <source>
        <dbReference type="Proteomes" id="UP000054279"/>
    </source>
</evidence>
<feature type="region of interest" description="Disordered" evidence="1">
    <location>
        <begin position="252"/>
        <end position="271"/>
    </location>
</feature>
<keyword evidence="3" id="KW-1185">Reference proteome</keyword>
<dbReference type="HOGENOM" id="CLU_037782_0_0_1"/>
<proteinExistence type="predicted"/>
<organism evidence="2 3">
    <name type="scientific">Sphaerobolus stellatus (strain SS14)</name>
    <dbReference type="NCBI Taxonomy" id="990650"/>
    <lineage>
        <taxon>Eukaryota</taxon>
        <taxon>Fungi</taxon>
        <taxon>Dikarya</taxon>
        <taxon>Basidiomycota</taxon>
        <taxon>Agaricomycotina</taxon>
        <taxon>Agaricomycetes</taxon>
        <taxon>Phallomycetidae</taxon>
        <taxon>Geastrales</taxon>
        <taxon>Sphaerobolaceae</taxon>
        <taxon>Sphaerobolus</taxon>
    </lineage>
</organism>
<gene>
    <name evidence="2" type="ORF">M422DRAFT_268022</name>
</gene>
<dbReference type="EMBL" id="KN837261">
    <property type="protein sequence ID" value="KIJ30475.1"/>
    <property type="molecule type" value="Genomic_DNA"/>
</dbReference>
<protein>
    <submittedName>
        <fullName evidence="2">Uncharacterized protein</fullName>
    </submittedName>
</protein>
<evidence type="ECO:0000313" key="2">
    <source>
        <dbReference type="EMBL" id="KIJ30475.1"/>
    </source>
</evidence>
<name>A0A0C9UZF2_SPHS4</name>
<accession>A0A0C9UZF2</accession>
<sequence>MPSHLKSPKDLIANRPSVRPNLLDCLTMLPLPLFKGALPLSNIEGEGRSGPARPLGSSWESCPPQRMALEQYVKMCVKMDCKNVLAGEKGKQVADRLRPNIGNSQNADHCQQELMTNQQDIQSKLSAVLNDDCDTHKPDDAKKMFDRSKLPWFSRPEPILDPSIKETLDKKHFYLVNYKKSSMTSLGKQIVHPSWTAYGTMSLSEISSTLKKCTQDDILWKLTQSSSRALETLTSKFKGAGMQANQSRKFAPIWNGRSPSTQQKPPSSSFTPIVRKNLQLMRVSSLGNSQPPSQMNITVSLHSTKPLGKKQPELTIVPSQQFLASTHLALNSSTPLGLALPPTTLSANDAGMMSSPLPYVADTTGTTVLAHTAPWTSDKIDIQWKKPHYTRGFLWSAEEEPGTPSATSTIYAAALPSPPRSELTNKVALETISQNPHFFKIVMPINVTHLEMFLQSHPNQPYVQSVC</sequence>
<feature type="compositionally biased region" description="Low complexity" evidence="1">
    <location>
        <begin position="258"/>
        <end position="271"/>
    </location>
</feature>
<evidence type="ECO:0000256" key="1">
    <source>
        <dbReference type="SAM" id="MobiDB-lite"/>
    </source>
</evidence>